<protein>
    <submittedName>
        <fullName evidence="1">Uncharacterized protein</fullName>
    </submittedName>
</protein>
<reference evidence="2" key="1">
    <citation type="submission" date="2016-01" db="EMBL/GenBank/DDBJ databases">
        <authorList>
            <person name="Peeters Charlotte."/>
        </authorList>
    </citation>
    <scope>NUCLEOTIDE SEQUENCE [LARGE SCALE GENOMIC DNA]</scope>
</reference>
<dbReference type="Proteomes" id="UP000054624">
    <property type="component" value="Unassembled WGS sequence"/>
</dbReference>
<proteinExistence type="predicted"/>
<dbReference type="RefSeq" id="WP_061162543.1">
    <property type="nucleotide sequence ID" value="NZ_FCOI02000017.1"/>
</dbReference>
<gene>
    <name evidence="1" type="ORF">AWB76_04804</name>
</gene>
<evidence type="ECO:0000313" key="1">
    <source>
        <dbReference type="EMBL" id="SAK74619.1"/>
    </source>
</evidence>
<dbReference type="EMBL" id="FCOI02000017">
    <property type="protein sequence ID" value="SAK74619.1"/>
    <property type="molecule type" value="Genomic_DNA"/>
</dbReference>
<organism evidence="1 2">
    <name type="scientific">Caballeronia temeraria</name>
    <dbReference type="NCBI Taxonomy" id="1777137"/>
    <lineage>
        <taxon>Bacteria</taxon>
        <taxon>Pseudomonadati</taxon>
        <taxon>Pseudomonadota</taxon>
        <taxon>Betaproteobacteria</taxon>
        <taxon>Burkholderiales</taxon>
        <taxon>Burkholderiaceae</taxon>
        <taxon>Caballeronia</taxon>
    </lineage>
</organism>
<sequence length="77" mass="8861">MLEEFEWLRFDTLRFGAVFRRQVLDLPDIEVALSQFACMRKGSVLVLMYVGAKRSCLLGRVLAIGQRAFVELLRTPL</sequence>
<keyword evidence="2" id="KW-1185">Reference proteome</keyword>
<accession>A0A158BWX6</accession>
<evidence type="ECO:0000313" key="2">
    <source>
        <dbReference type="Proteomes" id="UP000054624"/>
    </source>
</evidence>
<dbReference type="AlphaFoldDB" id="A0A158BWX6"/>
<name>A0A158BWX6_9BURK</name>